<comment type="caution">
    <text evidence="6">The sequence shown here is derived from an EMBL/GenBank/DDBJ whole genome shotgun (WGS) entry which is preliminary data.</text>
</comment>
<dbReference type="Gene3D" id="3.20.20.80">
    <property type="entry name" value="Glycosidases"/>
    <property type="match status" value="1"/>
</dbReference>
<dbReference type="SUPFAM" id="SSF51445">
    <property type="entry name" value="(Trans)glycosidases"/>
    <property type="match status" value="1"/>
</dbReference>
<dbReference type="EMBL" id="CAUYUE010000004">
    <property type="protein sequence ID" value="CAK0767305.1"/>
    <property type="molecule type" value="Genomic_DNA"/>
</dbReference>
<evidence type="ECO:0000259" key="5">
    <source>
        <dbReference type="Pfam" id="PF00150"/>
    </source>
</evidence>
<sequence length="350" mass="40123">MSALLPESLASRPIEQLADGVPAMGFNCVRLTYAVETIQRRYDNATSAAKAKLSDVSYAKLSTTNPWIANSTVWDCFQRLIEELAERRVMVILDNHISDAQWCCSLEDNQRWFQKSRFPVQPWIDALTFVAGFVHDRTAVDPRYRYVVGMGLRNELMCWDPFTSVPQWRQYMGQAAAAVHAADPDLLIVAGGLTMASQLDFIKKARLEPRTKVVYEAHIYNNFYVHPGWLSVGQNPTCAYLKWFLTSRVGVVLDVPAPLWLSEFGFDVDTFNPENTNGPNNQWFLCIVEWLEQYDVDWAVWVLHSFYYSRDGQKDSHEPFGLTTDDYHVKNAAFLDNLRRVMPVKAPDYV</sequence>
<keyword evidence="3 4" id="KW-0326">Glycosidase</keyword>
<evidence type="ECO:0000256" key="2">
    <source>
        <dbReference type="ARBA" id="ARBA00022801"/>
    </source>
</evidence>
<reference evidence="6 7" key="1">
    <citation type="submission" date="2023-10" db="EMBL/GenBank/DDBJ databases">
        <authorList>
            <person name="Maclean D."/>
            <person name="Macfadyen A."/>
        </authorList>
    </citation>
    <scope>NUCLEOTIDE SEQUENCE [LARGE SCALE GENOMIC DNA]</scope>
</reference>
<gene>
    <name evidence="6" type="ORF">CVIRNUC_003447</name>
</gene>
<evidence type="ECO:0000313" key="7">
    <source>
        <dbReference type="Proteomes" id="UP001314263"/>
    </source>
</evidence>
<accession>A0AAV1HZU8</accession>
<dbReference type="GO" id="GO:0000272">
    <property type="term" value="P:polysaccharide catabolic process"/>
    <property type="evidence" value="ECO:0007669"/>
    <property type="project" value="InterPro"/>
</dbReference>
<keyword evidence="7" id="KW-1185">Reference proteome</keyword>
<evidence type="ECO:0000256" key="3">
    <source>
        <dbReference type="ARBA" id="ARBA00023295"/>
    </source>
</evidence>
<dbReference type="InterPro" id="IPR017853">
    <property type="entry name" value="GH"/>
</dbReference>
<protein>
    <recommendedName>
        <fullName evidence="5">Glycoside hydrolase family 5 domain-containing protein</fullName>
    </recommendedName>
</protein>
<dbReference type="PANTHER" id="PTHR31263:SF0">
    <property type="entry name" value="CELLULASE FAMILY PROTEIN (AFU_ORTHOLOGUE AFUA_5G14560)"/>
    <property type="match status" value="1"/>
</dbReference>
<evidence type="ECO:0000256" key="4">
    <source>
        <dbReference type="RuleBase" id="RU361153"/>
    </source>
</evidence>
<dbReference type="Pfam" id="PF00150">
    <property type="entry name" value="Cellulase"/>
    <property type="match status" value="1"/>
</dbReference>
<comment type="similarity">
    <text evidence="1 4">Belongs to the glycosyl hydrolase 5 (cellulase A) family.</text>
</comment>
<dbReference type="GO" id="GO:0004553">
    <property type="term" value="F:hydrolase activity, hydrolyzing O-glycosyl compounds"/>
    <property type="evidence" value="ECO:0007669"/>
    <property type="project" value="InterPro"/>
</dbReference>
<dbReference type="InterPro" id="IPR001547">
    <property type="entry name" value="Glyco_hydro_5"/>
</dbReference>
<evidence type="ECO:0000256" key="1">
    <source>
        <dbReference type="ARBA" id="ARBA00005641"/>
    </source>
</evidence>
<proteinExistence type="inferred from homology"/>
<dbReference type="PANTHER" id="PTHR31263">
    <property type="entry name" value="CELLULASE FAMILY PROTEIN (AFU_ORTHOLOGUE AFUA_5G14560)"/>
    <property type="match status" value="1"/>
</dbReference>
<dbReference type="AlphaFoldDB" id="A0AAV1HZU8"/>
<dbReference type="Proteomes" id="UP001314263">
    <property type="component" value="Unassembled WGS sequence"/>
</dbReference>
<feature type="domain" description="Glycoside hydrolase family 5" evidence="5">
    <location>
        <begin position="13"/>
        <end position="304"/>
    </location>
</feature>
<evidence type="ECO:0000313" key="6">
    <source>
        <dbReference type="EMBL" id="CAK0767305.1"/>
    </source>
</evidence>
<organism evidence="6 7">
    <name type="scientific">Coccomyxa viridis</name>
    <dbReference type="NCBI Taxonomy" id="1274662"/>
    <lineage>
        <taxon>Eukaryota</taxon>
        <taxon>Viridiplantae</taxon>
        <taxon>Chlorophyta</taxon>
        <taxon>core chlorophytes</taxon>
        <taxon>Trebouxiophyceae</taxon>
        <taxon>Trebouxiophyceae incertae sedis</taxon>
        <taxon>Coccomyxaceae</taxon>
        <taxon>Coccomyxa</taxon>
    </lineage>
</organism>
<keyword evidence="2 4" id="KW-0378">Hydrolase</keyword>
<name>A0AAV1HZU8_9CHLO</name>